<proteinExistence type="predicted"/>
<evidence type="ECO:0000313" key="3">
    <source>
        <dbReference type="Proteomes" id="UP000774326"/>
    </source>
</evidence>
<keyword evidence="1" id="KW-0812">Transmembrane</keyword>
<keyword evidence="1" id="KW-1133">Transmembrane helix</keyword>
<evidence type="ECO:0000313" key="2">
    <source>
        <dbReference type="EMBL" id="KAH3681294.1"/>
    </source>
</evidence>
<dbReference type="EMBL" id="JAEUBG010004491">
    <property type="protein sequence ID" value="KAH3681294.1"/>
    <property type="molecule type" value="Genomic_DNA"/>
</dbReference>
<name>A0A9P8Q1U6_WICPI</name>
<dbReference type="AlphaFoldDB" id="A0A9P8Q1U6"/>
<protein>
    <submittedName>
        <fullName evidence="2">Uncharacterized protein</fullName>
    </submittedName>
</protein>
<gene>
    <name evidence="2" type="ORF">WICPIJ_007755</name>
</gene>
<keyword evidence="1" id="KW-0472">Membrane</keyword>
<organism evidence="2 3">
    <name type="scientific">Wickerhamomyces pijperi</name>
    <name type="common">Yeast</name>
    <name type="synonym">Pichia pijperi</name>
    <dbReference type="NCBI Taxonomy" id="599730"/>
    <lineage>
        <taxon>Eukaryota</taxon>
        <taxon>Fungi</taxon>
        <taxon>Dikarya</taxon>
        <taxon>Ascomycota</taxon>
        <taxon>Saccharomycotina</taxon>
        <taxon>Saccharomycetes</taxon>
        <taxon>Phaffomycetales</taxon>
        <taxon>Wickerhamomycetaceae</taxon>
        <taxon>Wickerhamomyces</taxon>
    </lineage>
</organism>
<reference evidence="2" key="1">
    <citation type="journal article" date="2021" name="Open Biol.">
        <title>Shared evolutionary footprints suggest mitochondrial oxidative damage underlies multiple complex I losses in fungi.</title>
        <authorList>
            <person name="Schikora-Tamarit M.A."/>
            <person name="Marcet-Houben M."/>
            <person name="Nosek J."/>
            <person name="Gabaldon T."/>
        </authorList>
    </citation>
    <scope>NUCLEOTIDE SEQUENCE</scope>
    <source>
        <strain evidence="2">CBS2887</strain>
    </source>
</reference>
<comment type="caution">
    <text evidence="2">The sequence shown here is derived from an EMBL/GenBank/DDBJ whole genome shotgun (WGS) entry which is preliminary data.</text>
</comment>
<evidence type="ECO:0000256" key="1">
    <source>
        <dbReference type="SAM" id="Phobius"/>
    </source>
</evidence>
<sequence length="107" mass="11749">MVKTGMVTYPLESGLAVIVMLVVQSPGFVIPVSTFKFLENNILYKLPMILSSERDAKDMVASALNVMSTSYWLLPSDSTLVMEIFVGGIPEFLTCQVKSRLGQTSII</sequence>
<keyword evidence="3" id="KW-1185">Reference proteome</keyword>
<feature type="transmembrane region" description="Helical" evidence="1">
    <location>
        <begin position="15"/>
        <end position="38"/>
    </location>
</feature>
<accession>A0A9P8Q1U6</accession>
<reference evidence="2" key="2">
    <citation type="submission" date="2021-01" db="EMBL/GenBank/DDBJ databases">
        <authorList>
            <person name="Schikora-Tamarit M.A."/>
        </authorList>
    </citation>
    <scope>NUCLEOTIDE SEQUENCE</scope>
    <source>
        <strain evidence="2">CBS2887</strain>
    </source>
</reference>
<dbReference type="Proteomes" id="UP000774326">
    <property type="component" value="Unassembled WGS sequence"/>
</dbReference>